<evidence type="ECO:0000256" key="3">
    <source>
        <dbReference type="ARBA" id="ARBA00022630"/>
    </source>
</evidence>
<keyword evidence="3" id="KW-0285">Flavoprotein</keyword>
<dbReference type="PANTHER" id="PTHR11985:SF15">
    <property type="entry name" value="GLYCEROL-3-PHOSPHATE DEHYDROGENASE, MITOCHONDRIAL"/>
    <property type="match status" value="1"/>
</dbReference>
<dbReference type="SUPFAM" id="SSF51905">
    <property type="entry name" value="FAD/NAD(P)-binding domain"/>
    <property type="match status" value="1"/>
</dbReference>
<proteinExistence type="inferred from homology"/>
<comment type="similarity">
    <text evidence="2">Belongs to the FAD-dependent glycerol-3-phosphate dehydrogenase family.</text>
</comment>
<evidence type="ECO:0000256" key="2">
    <source>
        <dbReference type="ARBA" id="ARBA00007330"/>
    </source>
</evidence>
<dbReference type="PROSITE" id="PS51257">
    <property type="entry name" value="PROKAR_LIPOPROTEIN"/>
    <property type="match status" value="1"/>
</dbReference>
<comment type="caution">
    <text evidence="8">The sequence shown here is derived from an EMBL/GenBank/DDBJ whole genome shotgun (WGS) entry which is preliminary data.</text>
</comment>
<dbReference type="InterPro" id="IPR000447">
    <property type="entry name" value="G3P_DH_FAD-dep"/>
</dbReference>
<dbReference type="Gene3D" id="1.10.8.870">
    <property type="entry name" value="Alpha-glycerophosphate oxidase, cap domain"/>
    <property type="match status" value="1"/>
</dbReference>
<dbReference type="PANTHER" id="PTHR11985">
    <property type="entry name" value="GLYCEROL-3-PHOSPHATE DEHYDROGENASE"/>
    <property type="match status" value="1"/>
</dbReference>
<dbReference type="RefSeq" id="WP_242021211.1">
    <property type="nucleotide sequence ID" value="NZ_JAMPKX010000009.1"/>
</dbReference>
<dbReference type="Gene3D" id="3.30.9.10">
    <property type="entry name" value="D-Amino Acid Oxidase, subunit A, domain 2"/>
    <property type="match status" value="1"/>
</dbReference>
<feature type="domain" description="FAD dependent oxidoreductase" evidence="6">
    <location>
        <begin position="60"/>
        <end position="427"/>
    </location>
</feature>
<feature type="domain" description="Alpha-glycerophosphate oxidase C-terminal" evidence="7">
    <location>
        <begin position="449"/>
        <end position="569"/>
    </location>
</feature>
<dbReference type="EMBL" id="JAMPKX010000009">
    <property type="protein sequence ID" value="MEP0948907.1"/>
    <property type="molecule type" value="Genomic_DNA"/>
</dbReference>
<name>A0ABV0K7Z8_9CYAN</name>
<dbReference type="InterPro" id="IPR036188">
    <property type="entry name" value="FAD/NAD-bd_sf"/>
</dbReference>
<protein>
    <submittedName>
        <fullName evidence="8">Glycerol-3-phosphate dehydrogenase/oxidase</fullName>
    </submittedName>
</protein>
<comment type="cofactor">
    <cofactor evidence="1">
        <name>FAD</name>
        <dbReference type="ChEBI" id="CHEBI:57692"/>
    </cofactor>
</comment>
<dbReference type="InterPro" id="IPR031656">
    <property type="entry name" value="DAO_C"/>
</dbReference>
<dbReference type="Gene3D" id="3.50.50.60">
    <property type="entry name" value="FAD/NAD(P)-binding domain"/>
    <property type="match status" value="1"/>
</dbReference>
<evidence type="ECO:0000313" key="9">
    <source>
        <dbReference type="Proteomes" id="UP001482513"/>
    </source>
</evidence>
<evidence type="ECO:0000256" key="5">
    <source>
        <dbReference type="ARBA" id="ARBA00023002"/>
    </source>
</evidence>
<evidence type="ECO:0000256" key="1">
    <source>
        <dbReference type="ARBA" id="ARBA00001974"/>
    </source>
</evidence>
<accession>A0ABV0K7Z8</accession>
<dbReference type="Proteomes" id="UP001482513">
    <property type="component" value="Unassembled WGS sequence"/>
</dbReference>
<keyword evidence="9" id="KW-1185">Reference proteome</keyword>
<sequence>MAKYLDWLHSQPAGLSGCIADAEILYRQKLKLEKQSAAIANPTAPEFMRDLQTLTNQPFDLIVIGGGINGAATARDASLRGLRTILLEKGDFGGGTTSWSSRLIHGGLRYLEYFEFNLVRESLHEREVLLRNAPHLVKPLPLTIPIYRSGSRSYRIVQAGMVFYDLLSYDKSLPNHRMLSRSSTQQLFRAIDADGLAGAAQYYDGQAEHAERLCLENILDAEQAGATVLNYAQVEDIHLSKQRITSLTCRDLLSGQPFEVTTHDRTVVINTSGPWVDEVCGLSQSPVSQNRKIGGTKGSHIIVDAFPGAPDAALYVEAKSDGRPFFILPWLGQYLIGTTDEHYAGSLNQVKADDAEIDYLLKETNAVLPAAHLTREDVRFTYAGVRPLPYAEGKKTGSITRAHILHDHGQEGAKNLISLIGGKLTTHRQVGEELVDAAFRQRGETRPACPTHDRPLPGAMQLDDPRLGEWRDRYHHRIPNLNHLINIYGARTGDLLALVDRHPTLAQPIVDYSSDIQAQIVFAVQAEMAHTFMDILRRRTTVAMHHNYGFAALPVVAQVLQEYCGWSEDLCDRDIRAYHQFMAANCIPDYALGEERASLQTA</sequence>
<dbReference type="Pfam" id="PF16901">
    <property type="entry name" value="DAO_C"/>
    <property type="match status" value="1"/>
</dbReference>
<organism evidence="8 9">
    <name type="scientific">Leptolyngbya subtilissima DQ-A4</name>
    <dbReference type="NCBI Taxonomy" id="2933933"/>
    <lineage>
        <taxon>Bacteria</taxon>
        <taxon>Bacillati</taxon>
        <taxon>Cyanobacteriota</taxon>
        <taxon>Cyanophyceae</taxon>
        <taxon>Leptolyngbyales</taxon>
        <taxon>Leptolyngbyaceae</taxon>
        <taxon>Leptolyngbya group</taxon>
        <taxon>Leptolyngbya</taxon>
    </lineage>
</organism>
<dbReference type="Pfam" id="PF01266">
    <property type="entry name" value="DAO"/>
    <property type="match status" value="1"/>
</dbReference>
<keyword evidence="4" id="KW-0274">FAD</keyword>
<evidence type="ECO:0000259" key="7">
    <source>
        <dbReference type="Pfam" id="PF16901"/>
    </source>
</evidence>
<dbReference type="PRINTS" id="PR01001">
    <property type="entry name" value="FADG3PDH"/>
</dbReference>
<evidence type="ECO:0000259" key="6">
    <source>
        <dbReference type="Pfam" id="PF01266"/>
    </source>
</evidence>
<gene>
    <name evidence="8" type="ORF">NC992_18640</name>
</gene>
<evidence type="ECO:0000256" key="4">
    <source>
        <dbReference type="ARBA" id="ARBA00022827"/>
    </source>
</evidence>
<keyword evidence="5" id="KW-0560">Oxidoreductase</keyword>
<evidence type="ECO:0000313" key="8">
    <source>
        <dbReference type="EMBL" id="MEP0948907.1"/>
    </source>
</evidence>
<reference evidence="8 9" key="1">
    <citation type="submission" date="2022-04" db="EMBL/GenBank/DDBJ databases">
        <title>Positive selection, recombination, and allopatry shape intraspecific diversity of widespread and dominant cyanobacteria.</title>
        <authorList>
            <person name="Wei J."/>
            <person name="Shu W."/>
            <person name="Hu C."/>
        </authorList>
    </citation>
    <scope>NUCLEOTIDE SEQUENCE [LARGE SCALE GENOMIC DNA]</scope>
    <source>
        <strain evidence="8 9">DQ-A4</strain>
    </source>
</reference>
<dbReference type="InterPro" id="IPR006076">
    <property type="entry name" value="FAD-dep_OxRdtase"/>
</dbReference>
<dbReference type="InterPro" id="IPR038299">
    <property type="entry name" value="DAO_C_sf"/>
</dbReference>